<dbReference type="PANTHER" id="PTHR42827:SF1">
    <property type="entry name" value="IRON-SULFUR CLUSTER-BINDING PROTEIN"/>
    <property type="match status" value="1"/>
</dbReference>
<evidence type="ECO:0000256" key="4">
    <source>
        <dbReference type="SAM" id="Phobius"/>
    </source>
</evidence>
<keyword evidence="4" id="KW-0472">Membrane</keyword>
<evidence type="ECO:0000256" key="2">
    <source>
        <dbReference type="ARBA" id="ARBA00023004"/>
    </source>
</evidence>
<accession>A0A933GML5</accession>
<feature type="domain" description="4Fe-4S ferredoxin-type" evidence="5">
    <location>
        <begin position="160"/>
        <end position="189"/>
    </location>
</feature>
<dbReference type="EMBL" id="JACQWF010000332">
    <property type="protein sequence ID" value="MBI4596201.1"/>
    <property type="molecule type" value="Genomic_DNA"/>
</dbReference>
<dbReference type="Proteomes" id="UP000772181">
    <property type="component" value="Unassembled WGS sequence"/>
</dbReference>
<dbReference type="InterPro" id="IPR017900">
    <property type="entry name" value="4Fe4S_Fe_S_CS"/>
</dbReference>
<name>A0A933GML5_UNCTE</name>
<dbReference type="InterPro" id="IPR017896">
    <property type="entry name" value="4Fe4S_Fe-S-bd"/>
</dbReference>
<keyword evidence="1" id="KW-0479">Metal-binding</keyword>
<keyword evidence="4" id="KW-0812">Transmembrane</keyword>
<evidence type="ECO:0000313" key="7">
    <source>
        <dbReference type="Proteomes" id="UP000772181"/>
    </source>
</evidence>
<evidence type="ECO:0000313" key="6">
    <source>
        <dbReference type="EMBL" id="MBI4596201.1"/>
    </source>
</evidence>
<evidence type="ECO:0000256" key="3">
    <source>
        <dbReference type="ARBA" id="ARBA00023014"/>
    </source>
</evidence>
<proteinExistence type="predicted"/>
<evidence type="ECO:0000259" key="5">
    <source>
        <dbReference type="PROSITE" id="PS51379"/>
    </source>
</evidence>
<organism evidence="6 7">
    <name type="scientific">Tectimicrobiota bacterium</name>
    <dbReference type="NCBI Taxonomy" id="2528274"/>
    <lineage>
        <taxon>Bacteria</taxon>
        <taxon>Pseudomonadati</taxon>
        <taxon>Nitrospinota/Tectimicrobiota group</taxon>
        <taxon>Candidatus Tectimicrobiota</taxon>
    </lineage>
</organism>
<evidence type="ECO:0000256" key="1">
    <source>
        <dbReference type="ARBA" id="ARBA00022723"/>
    </source>
</evidence>
<reference evidence="6" key="1">
    <citation type="submission" date="2020-07" db="EMBL/GenBank/DDBJ databases">
        <title>Huge and variable diversity of episymbiotic CPR bacteria and DPANN archaea in groundwater ecosystems.</title>
        <authorList>
            <person name="He C.Y."/>
            <person name="Keren R."/>
            <person name="Whittaker M."/>
            <person name="Farag I.F."/>
            <person name="Doudna J."/>
            <person name="Cate J.H.D."/>
            <person name="Banfield J.F."/>
        </authorList>
    </citation>
    <scope>NUCLEOTIDE SEQUENCE</scope>
    <source>
        <strain evidence="6">NC_groundwater_1482_Ag_S-0.65um_47_24</strain>
    </source>
</reference>
<dbReference type="AlphaFoldDB" id="A0A933GML5"/>
<dbReference type="GO" id="GO:0046872">
    <property type="term" value="F:metal ion binding"/>
    <property type="evidence" value="ECO:0007669"/>
    <property type="project" value="UniProtKB-KW"/>
</dbReference>
<dbReference type="PROSITE" id="PS51379">
    <property type="entry name" value="4FE4S_FER_2"/>
    <property type="match status" value="1"/>
</dbReference>
<keyword evidence="3" id="KW-0411">Iron-sulfur</keyword>
<dbReference type="PROSITE" id="PS00198">
    <property type="entry name" value="4FE4S_FER_1"/>
    <property type="match status" value="1"/>
</dbReference>
<keyword evidence="2" id="KW-0408">Iron</keyword>
<feature type="transmembrane region" description="Helical" evidence="4">
    <location>
        <begin position="120"/>
        <end position="139"/>
    </location>
</feature>
<protein>
    <submittedName>
        <fullName evidence="6">Epoxyqueuosine reductase</fullName>
    </submittedName>
</protein>
<comment type="caution">
    <text evidence="6">The sequence shown here is derived from an EMBL/GenBank/DDBJ whole genome shotgun (WGS) entry which is preliminary data.</text>
</comment>
<dbReference type="SUPFAM" id="SSF54862">
    <property type="entry name" value="4Fe-4S ferredoxins"/>
    <property type="match status" value="1"/>
</dbReference>
<dbReference type="GO" id="GO:0051536">
    <property type="term" value="F:iron-sulfur cluster binding"/>
    <property type="evidence" value="ECO:0007669"/>
    <property type="project" value="UniProtKB-KW"/>
</dbReference>
<sequence length="263" mass="29002">MRTKKLTDRLKSQGQALGADLIGVCQVGDLALNREEIEKVLPASKYVVVIAVAHSRSIDFSANIQVKQYDTVYTYEEVRNVSLKLVRFLEKEGFKAVAVPSFIPIDMGPEKKGMRGAISWRHAAVAAGLGCLGASGLFLSRVFGPRIRLGGLVTNAPLQADAKVQEQVCLECGECLKSCPVGALKRYGKVDKKLCGDRIFSFGLRKAMEITESLLAALPDQRREIIKSYDFREIWQTLMVGNYYYCWNCVSACPVGVSKNADL</sequence>
<keyword evidence="4" id="KW-1133">Transmembrane helix</keyword>
<gene>
    <name evidence="6" type="ORF">HY730_07495</name>
</gene>
<dbReference type="PANTHER" id="PTHR42827">
    <property type="entry name" value="IRON-SULFUR CLUSTER-BINDING PROTEIN-RELATED"/>
    <property type="match status" value="1"/>
</dbReference>